<organism evidence="2 3">
    <name type="scientific">Erythranthe guttata</name>
    <name type="common">Yellow monkey flower</name>
    <name type="synonym">Mimulus guttatus</name>
    <dbReference type="NCBI Taxonomy" id="4155"/>
    <lineage>
        <taxon>Eukaryota</taxon>
        <taxon>Viridiplantae</taxon>
        <taxon>Streptophyta</taxon>
        <taxon>Embryophyta</taxon>
        <taxon>Tracheophyta</taxon>
        <taxon>Spermatophyta</taxon>
        <taxon>Magnoliopsida</taxon>
        <taxon>eudicotyledons</taxon>
        <taxon>Gunneridae</taxon>
        <taxon>Pentapetalae</taxon>
        <taxon>asterids</taxon>
        <taxon>lamiids</taxon>
        <taxon>Lamiales</taxon>
        <taxon>Phrymaceae</taxon>
        <taxon>Erythranthe</taxon>
    </lineage>
</organism>
<name>A0A022R7W2_ERYGU</name>
<evidence type="ECO:0000313" key="2">
    <source>
        <dbReference type="EMBL" id="EYU36351.1"/>
    </source>
</evidence>
<reference evidence="2 3" key="1">
    <citation type="journal article" date="2013" name="Proc. Natl. Acad. Sci. U.S.A.">
        <title>Fine-scale variation in meiotic recombination in Mimulus inferred from population shotgun sequencing.</title>
        <authorList>
            <person name="Hellsten U."/>
            <person name="Wright K.M."/>
            <person name="Jenkins J."/>
            <person name="Shu S."/>
            <person name="Yuan Y."/>
            <person name="Wessler S.R."/>
            <person name="Schmutz J."/>
            <person name="Willis J.H."/>
            <person name="Rokhsar D.S."/>
        </authorList>
    </citation>
    <scope>NUCLEOTIDE SEQUENCE [LARGE SCALE GENOMIC DNA]</scope>
    <source>
        <strain evidence="3">cv. DUN x IM62</strain>
    </source>
</reference>
<accession>A0A022R7W2</accession>
<evidence type="ECO:0000313" key="3">
    <source>
        <dbReference type="Proteomes" id="UP000030748"/>
    </source>
</evidence>
<keyword evidence="1" id="KW-0732">Signal</keyword>
<sequence>MESSRCSSTRRWRRTSSNLMLVIIVSLLVICSQFCPADCRALRPEPEATSTTTAARMDGGGSDTSMTTAFLVSSNNSSISGSRLSVRGLAFILASGPSKRGPGH</sequence>
<dbReference type="eggNOG" id="ENOG502S6UE">
    <property type="taxonomic scope" value="Eukaryota"/>
</dbReference>
<keyword evidence="3" id="KW-1185">Reference proteome</keyword>
<protein>
    <recommendedName>
        <fullName evidence="4">Dirigent protein</fullName>
    </recommendedName>
</protein>
<dbReference type="EMBL" id="KI630592">
    <property type="protein sequence ID" value="EYU36351.1"/>
    <property type="molecule type" value="Genomic_DNA"/>
</dbReference>
<proteinExistence type="predicted"/>
<dbReference type="Proteomes" id="UP000030748">
    <property type="component" value="Unassembled WGS sequence"/>
</dbReference>
<evidence type="ECO:0008006" key="4">
    <source>
        <dbReference type="Google" id="ProtNLM"/>
    </source>
</evidence>
<feature type="signal peptide" evidence="1">
    <location>
        <begin position="1"/>
        <end position="37"/>
    </location>
</feature>
<feature type="chain" id="PRO_5001504552" description="Dirigent protein" evidence="1">
    <location>
        <begin position="38"/>
        <end position="104"/>
    </location>
</feature>
<evidence type="ECO:0000256" key="1">
    <source>
        <dbReference type="SAM" id="SignalP"/>
    </source>
</evidence>
<gene>
    <name evidence="2" type="ORF">MIMGU_mgv1a020559mg</name>
</gene>
<dbReference type="AlphaFoldDB" id="A0A022R7W2"/>